<organism evidence="1 2">
    <name type="scientific">Anaeramoeba flamelloides</name>
    <dbReference type="NCBI Taxonomy" id="1746091"/>
    <lineage>
        <taxon>Eukaryota</taxon>
        <taxon>Metamonada</taxon>
        <taxon>Anaeramoebidae</taxon>
        <taxon>Anaeramoeba</taxon>
    </lineage>
</organism>
<evidence type="ECO:0000313" key="1">
    <source>
        <dbReference type="EMBL" id="KAJ6227269.1"/>
    </source>
</evidence>
<dbReference type="EMBL" id="JAOAOG010000336">
    <property type="protein sequence ID" value="KAJ6227269.1"/>
    <property type="molecule type" value="Genomic_DNA"/>
</dbReference>
<comment type="caution">
    <text evidence="1">The sequence shown here is derived from an EMBL/GenBank/DDBJ whole genome shotgun (WGS) entry which is preliminary data.</text>
</comment>
<sequence>MSFFQKQQLGTRMKSVFSKFKFLSFFSTKMPDFDIEFQDDDIFTQCFDVSHKITTKFLNKYSISKLTKLFEKHGILPRLRSLNVQPILEIDTKELYSHHLYIYERDQCEPEKAFVRLIIGPQPKFFGCEKHKTIKGMEKGRKFFECNLQGDLQVLDMKWISMQNTQAKFTKKRPRFPGQKCPGFGMMTQAIKVLNELADNDGIANEPMHFHNAVFSKAFKFVNPCFQGWFDSLREDLGDEIQKQGLSKVSWAIFYGGLRDKDGNKIEWEGEDMVQGKTEKVSKYFQSEGYRKYYNAAKFSRGFYIDWDSVKEKMSKN</sequence>
<gene>
    <name evidence="1" type="ORF">M0813_09849</name>
</gene>
<reference evidence="1" key="1">
    <citation type="submission" date="2022-08" db="EMBL/GenBank/DDBJ databases">
        <title>Novel sulfate-reducing endosymbionts in the free-living metamonad Anaeramoeba.</title>
        <authorList>
            <person name="Jerlstrom-Hultqvist J."/>
            <person name="Cepicka I."/>
            <person name="Gallot-Lavallee L."/>
            <person name="Salas-Leiva D."/>
            <person name="Curtis B.A."/>
            <person name="Zahonova K."/>
            <person name="Pipaliya S."/>
            <person name="Dacks J."/>
            <person name="Roger A.J."/>
        </authorList>
    </citation>
    <scope>NUCLEOTIDE SEQUENCE</scope>
    <source>
        <strain evidence="1">Schooner1</strain>
    </source>
</reference>
<accession>A0ABQ8X576</accession>
<dbReference type="Proteomes" id="UP001150062">
    <property type="component" value="Unassembled WGS sequence"/>
</dbReference>
<protein>
    <submittedName>
        <fullName evidence="1">Uncharacterized protein</fullName>
    </submittedName>
</protein>
<keyword evidence="2" id="KW-1185">Reference proteome</keyword>
<proteinExistence type="predicted"/>
<evidence type="ECO:0000313" key="2">
    <source>
        <dbReference type="Proteomes" id="UP001150062"/>
    </source>
</evidence>
<name>A0ABQ8X576_9EUKA</name>